<protein>
    <submittedName>
        <fullName evidence="1">Uncharacterized protein</fullName>
    </submittedName>
</protein>
<gene>
    <name evidence="1" type="ORF">MarDSR_196</name>
</gene>
<accession>A0AA96J3M6</accession>
<sequence>MKVSHLYFAYCCIPPFLPLYFVPKNNEKFRAQHGRHPRDNEASQIIWKSTFQSLFFPYYLPKSLLE</sequence>
<organism evidence="1">
    <name type="scientific">Marseillevirus sp</name>
    <dbReference type="NCBI Taxonomy" id="2809551"/>
    <lineage>
        <taxon>Viruses</taxon>
        <taxon>Varidnaviria</taxon>
        <taxon>Bamfordvirae</taxon>
        <taxon>Nucleocytoviricota</taxon>
        <taxon>Megaviricetes</taxon>
        <taxon>Pimascovirales</taxon>
        <taxon>Pimascovirales incertae sedis</taxon>
        <taxon>Marseilleviridae</taxon>
        <taxon>Marseillevirus</taxon>
    </lineage>
</organism>
<name>A0AA96J3M6_9VIRU</name>
<proteinExistence type="predicted"/>
<reference evidence="1" key="1">
    <citation type="submission" date="2023-07" db="EMBL/GenBank/DDBJ databases">
        <authorList>
            <person name="Xia Y."/>
        </authorList>
    </citation>
    <scope>NUCLEOTIDE SEQUENCE</scope>
    <source>
        <strain evidence="1">E</strain>
    </source>
</reference>
<evidence type="ECO:0000313" key="1">
    <source>
        <dbReference type="EMBL" id="WNL50235.1"/>
    </source>
</evidence>
<dbReference type="EMBL" id="OR343189">
    <property type="protein sequence ID" value="WNL50235.1"/>
    <property type="molecule type" value="Genomic_DNA"/>
</dbReference>